<keyword evidence="1" id="KW-0150">Chloroplast</keyword>
<protein>
    <submittedName>
        <fullName evidence="1">NADH-plastoquinone oxidoreductase subunit 4</fullName>
    </submittedName>
</protein>
<reference evidence="1" key="1">
    <citation type="journal article" date="2021" name="Mitochondrial DNA Part B Resour">
        <title>A complete chloroplast genome of Keteleeria davidiana (Pinaceae) and its phylogenetic implications.</title>
        <authorList>
            <person name="Zhang M."/>
            <person name="Li Y.Y."/>
            <person name="Chai Z.H."/>
            <person name="Zhu Y."/>
            <person name="Duan Y.F."/>
        </authorList>
    </citation>
    <scope>NUCLEOTIDE SEQUENCE</scope>
</reference>
<dbReference type="AlphaFoldDB" id="A0A8F5APG1"/>
<dbReference type="EMBL" id="MW580774">
    <property type="protein sequence ID" value="QXI88829.1"/>
    <property type="molecule type" value="Genomic_DNA"/>
</dbReference>
<sequence>MSSSFEMASLALPEICGFVAESIRSSSRKK</sequence>
<accession>A0A8F5APG1</accession>
<keyword evidence="1" id="KW-0934">Plastid</keyword>
<name>A0A8F5APG1_KETDA</name>
<proteinExistence type="predicted"/>
<geneLocation type="chloroplast" evidence="1"/>
<gene>
    <name evidence="1" type="primary">ndhD</name>
</gene>
<evidence type="ECO:0000313" key="1">
    <source>
        <dbReference type="EMBL" id="QXI88829.1"/>
    </source>
</evidence>
<organism evidence="1">
    <name type="scientific">Keteleeria davidiana</name>
    <name type="common">David's keteleeria</name>
    <name type="synonym">Pseudotsuga davidiana</name>
    <dbReference type="NCBI Taxonomy" id="3324"/>
    <lineage>
        <taxon>Eukaryota</taxon>
        <taxon>Viridiplantae</taxon>
        <taxon>Streptophyta</taxon>
        <taxon>Embryophyta</taxon>
        <taxon>Tracheophyta</taxon>
        <taxon>Spermatophyta</taxon>
        <taxon>Pinopsida</taxon>
        <taxon>Pinidae</taxon>
        <taxon>Conifers I</taxon>
        <taxon>Pinales</taxon>
        <taxon>Pinaceae</taxon>
        <taxon>Keteleeria</taxon>
    </lineage>
</organism>